<accession>A0A1H1E5P2</accession>
<evidence type="ECO:0000259" key="1">
    <source>
        <dbReference type="Pfam" id="PF05050"/>
    </source>
</evidence>
<feature type="domain" description="Methyltransferase FkbM" evidence="1">
    <location>
        <begin position="83"/>
        <end position="246"/>
    </location>
</feature>
<dbReference type="RefSeq" id="WP_092538252.1">
    <property type="nucleotide sequence ID" value="NZ_FNKQ01000003.1"/>
</dbReference>
<evidence type="ECO:0000313" key="4">
    <source>
        <dbReference type="Proteomes" id="UP000199289"/>
    </source>
</evidence>
<gene>
    <name evidence="2" type="ORF">DWB78_07710</name>
    <name evidence="3" type="ORF">SAMN05216278_2749</name>
</gene>
<proteinExistence type="predicted"/>
<reference evidence="4" key="1">
    <citation type="submission" date="2016-10" db="EMBL/GenBank/DDBJ databases">
        <authorList>
            <person name="Varghese N."/>
            <person name="Submissions S."/>
        </authorList>
    </citation>
    <scope>NUCLEOTIDE SEQUENCE [LARGE SCALE GENOMIC DNA]</scope>
    <source>
        <strain evidence="4">CGMCC 1.12397</strain>
    </source>
</reference>
<evidence type="ECO:0000313" key="2">
    <source>
        <dbReference type="EMBL" id="RDI71619.1"/>
    </source>
</evidence>
<dbReference type="Pfam" id="PF05050">
    <property type="entry name" value="Methyltransf_21"/>
    <property type="match status" value="1"/>
</dbReference>
<protein>
    <submittedName>
        <fullName evidence="2">FkbM family methyltransferase</fullName>
    </submittedName>
    <submittedName>
        <fullName evidence="3">Methyltransferase, FkbM family</fullName>
    </submittedName>
</protein>
<reference evidence="2 5" key="3">
    <citation type="submission" date="2018-07" db="EMBL/GenBank/DDBJ databases">
        <title>Genome sequence of extremly halophilic archaeon Halopelagius longus strain BC12-B1.</title>
        <authorList>
            <person name="Zhang X."/>
        </authorList>
    </citation>
    <scope>NUCLEOTIDE SEQUENCE [LARGE SCALE GENOMIC DNA]</scope>
    <source>
        <strain evidence="2 5">BC12-B1</strain>
    </source>
</reference>
<dbReference type="PANTHER" id="PTHR34203:SF15">
    <property type="entry name" value="SLL1173 PROTEIN"/>
    <property type="match status" value="1"/>
</dbReference>
<keyword evidence="5" id="KW-1185">Reference proteome</keyword>
<evidence type="ECO:0000313" key="5">
    <source>
        <dbReference type="Proteomes" id="UP000255421"/>
    </source>
</evidence>
<dbReference type="Proteomes" id="UP000255421">
    <property type="component" value="Unassembled WGS sequence"/>
</dbReference>
<reference evidence="3" key="2">
    <citation type="submission" date="2016-10" db="EMBL/GenBank/DDBJ databases">
        <authorList>
            <person name="de Groot N.N."/>
        </authorList>
    </citation>
    <scope>NUCLEOTIDE SEQUENCE [LARGE SCALE GENOMIC DNA]</scope>
    <source>
        <strain evidence="3">CGMCC 1.12397</strain>
    </source>
</reference>
<dbReference type="NCBIfam" id="TIGR01444">
    <property type="entry name" value="fkbM_fam"/>
    <property type="match status" value="1"/>
</dbReference>
<dbReference type="SUPFAM" id="SSF53335">
    <property type="entry name" value="S-adenosyl-L-methionine-dependent methyltransferases"/>
    <property type="match status" value="1"/>
</dbReference>
<dbReference type="InterPro" id="IPR006342">
    <property type="entry name" value="FkbM_mtfrase"/>
</dbReference>
<dbReference type="Proteomes" id="UP000199289">
    <property type="component" value="Unassembled WGS sequence"/>
</dbReference>
<evidence type="ECO:0000313" key="3">
    <source>
        <dbReference type="EMBL" id="SDQ84081.1"/>
    </source>
</evidence>
<dbReference type="GO" id="GO:0032259">
    <property type="term" value="P:methylation"/>
    <property type="evidence" value="ECO:0007669"/>
    <property type="project" value="UniProtKB-KW"/>
</dbReference>
<dbReference type="AlphaFoldDB" id="A0A1H1E5P2"/>
<dbReference type="InterPro" id="IPR029063">
    <property type="entry name" value="SAM-dependent_MTases_sf"/>
</dbReference>
<dbReference type="OrthoDB" id="275825at2157"/>
<dbReference type="EMBL" id="FNKQ01000003">
    <property type="protein sequence ID" value="SDQ84081.1"/>
    <property type="molecule type" value="Genomic_DNA"/>
</dbReference>
<dbReference type="PANTHER" id="PTHR34203">
    <property type="entry name" value="METHYLTRANSFERASE, FKBM FAMILY PROTEIN"/>
    <property type="match status" value="1"/>
</dbReference>
<keyword evidence="3" id="KW-0808">Transferase</keyword>
<organism evidence="3 4">
    <name type="scientific">Halopelagius longus</name>
    <dbReference type="NCBI Taxonomy" id="1236180"/>
    <lineage>
        <taxon>Archaea</taxon>
        <taxon>Methanobacteriati</taxon>
        <taxon>Methanobacteriota</taxon>
        <taxon>Stenosarchaea group</taxon>
        <taxon>Halobacteria</taxon>
        <taxon>Halobacteriales</taxon>
        <taxon>Haloferacaceae</taxon>
    </lineage>
</organism>
<keyword evidence="3" id="KW-0489">Methyltransferase</keyword>
<sequence>MIDRFARLATILGVHPLAARGYGLAKGVEYRLHGGTYPVEVGGAAAEFHIPTRNEFSDFDTLEERPVLEALLGELRSDDVFYDVGANVGLYACLAADVVEPPVFAFEPHPENADRLAQNVATNGANVSLYRCALAGEEGAAELALALDEVGSAGHSLVGTPGKSGYGRVEVRRRRGDELVESEGLPKPTALKIDVEGAELEVLDGLAETLSRPSCRLVYCEVHPEHLRMAGSSVADVRNRLEAFGFAVEDRSIRSEQPFLRAEK</sequence>
<dbReference type="InterPro" id="IPR052514">
    <property type="entry name" value="SAM-dependent_MTase"/>
</dbReference>
<dbReference type="Gene3D" id="3.40.50.150">
    <property type="entry name" value="Vaccinia Virus protein VP39"/>
    <property type="match status" value="1"/>
</dbReference>
<dbReference type="EMBL" id="QQST01000001">
    <property type="protein sequence ID" value="RDI71619.1"/>
    <property type="molecule type" value="Genomic_DNA"/>
</dbReference>
<name>A0A1H1E5P2_9EURY</name>
<dbReference type="GO" id="GO:0008168">
    <property type="term" value="F:methyltransferase activity"/>
    <property type="evidence" value="ECO:0007669"/>
    <property type="project" value="UniProtKB-KW"/>
</dbReference>